<protein>
    <recommendedName>
        <fullName evidence="10">Membrane transporter protein</fullName>
    </recommendedName>
</protein>
<evidence type="ECO:0000256" key="1">
    <source>
        <dbReference type="ARBA" id="ARBA00004651"/>
    </source>
</evidence>
<proteinExistence type="predicted"/>
<keyword evidence="3" id="KW-1003">Cell membrane</keyword>
<dbReference type="PANTHER" id="PTHR30269">
    <property type="entry name" value="TRANSMEMBRANE PROTEIN YFCA"/>
    <property type="match status" value="1"/>
</dbReference>
<evidence type="ECO:0000256" key="5">
    <source>
        <dbReference type="ARBA" id="ARBA00022989"/>
    </source>
</evidence>
<feature type="transmembrane region" description="Helical" evidence="7">
    <location>
        <begin position="266"/>
        <end position="284"/>
    </location>
</feature>
<dbReference type="Pfam" id="PF01925">
    <property type="entry name" value="TauE"/>
    <property type="match status" value="1"/>
</dbReference>
<comment type="subcellular location">
    <subcellularLocation>
        <location evidence="1">Cell membrane</location>
        <topology evidence="1">Multi-pass membrane protein</topology>
    </subcellularLocation>
</comment>
<dbReference type="PANTHER" id="PTHR30269:SF32">
    <property type="entry name" value="MEMBRANE TRANSPORTER PROTEIN-RELATED"/>
    <property type="match status" value="1"/>
</dbReference>
<dbReference type="Proteomes" id="UP000271889">
    <property type="component" value="Unassembled WGS sequence"/>
</dbReference>
<dbReference type="AlphaFoldDB" id="A0A3P7Q252"/>
<feature type="transmembrane region" description="Helical" evidence="7">
    <location>
        <begin position="166"/>
        <end position="181"/>
    </location>
</feature>
<gene>
    <name evidence="8" type="ORF">CGOC_LOCUS10284</name>
</gene>
<feature type="transmembrane region" description="Helical" evidence="7">
    <location>
        <begin position="102"/>
        <end position="122"/>
    </location>
</feature>
<feature type="transmembrane region" description="Helical" evidence="7">
    <location>
        <begin position="21"/>
        <end position="43"/>
    </location>
</feature>
<feature type="transmembrane region" description="Helical" evidence="7">
    <location>
        <begin position="71"/>
        <end position="90"/>
    </location>
</feature>
<dbReference type="EMBL" id="UYRV01110535">
    <property type="protein sequence ID" value="VDN26052.1"/>
    <property type="molecule type" value="Genomic_DNA"/>
</dbReference>
<evidence type="ECO:0000256" key="6">
    <source>
        <dbReference type="ARBA" id="ARBA00023136"/>
    </source>
</evidence>
<sequence>MANVGLYRSNRSNMIAGVMGGIAELMSAAFPGILVYLVLWLIMPKQPYSIEHDSAYQSQGYKNPVRTAEWMMLWLCAVAALLHGLSGFGFPMMSTAVLSSAYPLSIAVTLVILPCLLLNLIMLNADPVHSMLNSIGYYIKRYWPLILSSLTGSVLGVKLLFWLNEAYLKLLLGLVIVFYVLDQLRARPLQVSPHISSMLCFGFLAGIIGGATNAMAPFLMMYLMSCQLSKTDIVIISNLNFIAGEHMTQTNLATPTNAMPKGLLKGWILILVAAIVAYGLYLYLPYDQNANKGLALLAFIGILWLTEAIHITITALLIPVMAVLLAMPMASGEELRASGHFCTGDFCGDGAAVHVDFQYGDCCHDAAFGPRLAFTSGCQQGS</sequence>
<dbReference type="InterPro" id="IPR002781">
    <property type="entry name" value="TM_pro_TauE-like"/>
</dbReference>
<evidence type="ECO:0000256" key="2">
    <source>
        <dbReference type="ARBA" id="ARBA00022448"/>
    </source>
</evidence>
<feature type="transmembrane region" description="Helical" evidence="7">
    <location>
        <begin position="201"/>
        <end position="223"/>
    </location>
</feature>
<dbReference type="OrthoDB" id="10260443at2759"/>
<keyword evidence="4 7" id="KW-0812">Transmembrane</keyword>
<reference evidence="8 9" key="1">
    <citation type="submission" date="2018-11" db="EMBL/GenBank/DDBJ databases">
        <authorList>
            <consortium name="Pathogen Informatics"/>
        </authorList>
    </citation>
    <scope>NUCLEOTIDE SEQUENCE [LARGE SCALE GENOMIC DNA]</scope>
</reference>
<feature type="transmembrane region" description="Helical" evidence="7">
    <location>
        <begin position="296"/>
        <end position="326"/>
    </location>
</feature>
<evidence type="ECO:0000256" key="3">
    <source>
        <dbReference type="ARBA" id="ARBA00022475"/>
    </source>
</evidence>
<evidence type="ECO:0008006" key="10">
    <source>
        <dbReference type="Google" id="ProtNLM"/>
    </source>
</evidence>
<evidence type="ECO:0000256" key="7">
    <source>
        <dbReference type="SAM" id="Phobius"/>
    </source>
</evidence>
<keyword evidence="9" id="KW-1185">Reference proteome</keyword>
<organism evidence="8 9">
    <name type="scientific">Cylicostephanus goldi</name>
    <name type="common">Nematode worm</name>
    <dbReference type="NCBI Taxonomy" id="71465"/>
    <lineage>
        <taxon>Eukaryota</taxon>
        <taxon>Metazoa</taxon>
        <taxon>Ecdysozoa</taxon>
        <taxon>Nematoda</taxon>
        <taxon>Chromadorea</taxon>
        <taxon>Rhabditida</taxon>
        <taxon>Rhabditina</taxon>
        <taxon>Rhabditomorpha</taxon>
        <taxon>Strongyloidea</taxon>
        <taxon>Strongylidae</taxon>
        <taxon>Cylicostephanus</taxon>
    </lineage>
</organism>
<dbReference type="GO" id="GO:0005886">
    <property type="term" value="C:plasma membrane"/>
    <property type="evidence" value="ECO:0007669"/>
    <property type="project" value="UniProtKB-SubCell"/>
</dbReference>
<accession>A0A3P7Q252</accession>
<keyword evidence="6 7" id="KW-0472">Membrane</keyword>
<evidence type="ECO:0000313" key="9">
    <source>
        <dbReference type="Proteomes" id="UP000271889"/>
    </source>
</evidence>
<evidence type="ECO:0000256" key="4">
    <source>
        <dbReference type="ARBA" id="ARBA00022692"/>
    </source>
</evidence>
<dbReference type="InterPro" id="IPR052017">
    <property type="entry name" value="TSUP"/>
</dbReference>
<evidence type="ECO:0000313" key="8">
    <source>
        <dbReference type="EMBL" id="VDN26052.1"/>
    </source>
</evidence>
<name>A0A3P7Q252_CYLGO</name>
<keyword evidence="5 7" id="KW-1133">Transmembrane helix</keyword>
<keyword evidence="2" id="KW-0813">Transport</keyword>